<keyword evidence="8" id="KW-1185">Reference proteome</keyword>
<dbReference type="Gene3D" id="3.30.1340.10">
    <property type="entry name" value="HPr-like"/>
    <property type="match status" value="1"/>
</dbReference>
<evidence type="ECO:0000313" key="7">
    <source>
        <dbReference type="EMBL" id="RHA43916.1"/>
    </source>
</evidence>
<evidence type="ECO:0000256" key="5">
    <source>
        <dbReference type="ARBA" id="ARBA00022683"/>
    </source>
</evidence>
<dbReference type="PROSITE" id="PS51350">
    <property type="entry name" value="PTS_HPR_DOM"/>
    <property type="match status" value="1"/>
</dbReference>
<dbReference type="PANTHER" id="PTHR33705">
    <property type="entry name" value="PHOSPHOCARRIER PROTEIN HPR"/>
    <property type="match status" value="1"/>
</dbReference>
<dbReference type="PANTHER" id="PTHR33705:SF2">
    <property type="entry name" value="PHOSPHOCARRIER PROTEIN NPR"/>
    <property type="match status" value="1"/>
</dbReference>
<dbReference type="GO" id="GO:0005737">
    <property type="term" value="C:cytoplasm"/>
    <property type="evidence" value="ECO:0007669"/>
    <property type="project" value="UniProtKB-SubCell"/>
</dbReference>
<evidence type="ECO:0000313" key="8">
    <source>
        <dbReference type="Proteomes" id="UP000283374"/>
    </source>
</evidence>
<keyword evidence="4" id="KW-0963">Cytoplasm</keyword>
<evidence type="ECO:0000256" key="2">
    <source>
        <dbReference type="ARBA" id="ARBA00004496"/>
    </source>
</evidence>
<evidence type="ECO:0000256" key="1">
    <source>
        <dbReference type="ARBA" id="ARBA00003681"/>
    </source>
</evidence>
<gene>
    <name evidence="7" type="ORF">D1825_03910</name>
</gene>
<evidence type="ECO:0000256" key="4">
    <source>
        <dbReference type="ARBA" id="ARBA00022490"/>
    </source>
</evidence>
<dbReference type="CDD" id="cd00367">
    <property type="entry name" value="PTS-HPr_like"/>
    <property type="match status" value="1"/>
</dbReference>
<dbReference type="NCBIfam" id="TIGR01003">
    <property type="entry name" value="PTS_HPr_family"/>
    <property type="match status" value="1"/>
</dbReference>
<sequence length="89" mass="8778">MQRAVVVALTEGLHARPAAQFVATAGRQPAAVTIARPGSDPVAAASILAVMMLGVGAGDEVVLATADDGADAAASIDALEQFLLQPAVA</sequence>
<dbReference type="InterPro" id="IPR001020">
    <property type="entry name" value="PTS_HPr_His_P_site"/>
</dbReference>
<dbReference type="AlphaFoldDB" id="A0A413RPI4"/>
<protein>
    <recommendedName>
        <fullName evidence="3">Phosphocarrier protein HPr</fullName>
    </recommendedName>
</protein>
<dbReference type="Proteomes" id="UP000283374">
    <property type="component" value="Unassembled WGS sequence"/>
</dbReference>
<dbReference type="InterPro" id="IPR050399">
    <property type="entry name" value="HPr"/>
</dbReference>
<comment type="function">
    <text evidence="1">General (non sugar-specific) component of the phosphoenolpyruvate-dependent sugar phosphotransferase system (sugar PTS). This major carbohydrate active-transport system catalyzes the phosphorylation of incoming sugar substrates concomitantly with their translocation across the cell membrane. The phosphoryl group from phosphoenolpyruvate (PEP) is transferred to the phosphoryl carrier protein HPr by enzyme I. Phospho-HPr then transfers it to the PTS EIIA domain.</text>
</comment>
<evidence type="ECO:0000256" key="3">
    <source>
        <dbReference type="ARBA" id="ARBA00020422"/>
    </source>
</evidence>
<dbReference type="GO" id="GO:0009401">
    <property type="term" value="P:phosphoenolpyruvate-dependent sugar phosphotransferase system"/>
    <property type="evidence" value="ECO:0007669"/>
    <property type="project" value="UniProtKB-KW"/>
</dbReference>
<accession>A0A413RPI4</accession>
<proteinExistence type="predicted"/>
<evidence type="ECO:0000259" key="6">
    <source>
        <dbReference type="PROSITE" id="PS51350"/>
    </source>
</evidence>
<organism evidence="7 8">
    <name type="scientific">Cellulomonas rhizosphaerae</name>
    <dbReference type="NCBI Taxonomy" id="2293719"/>
    <lineage>
        <taxon>Bacteria</taxon>
        <taxon>Bacillati</taxon>
        <taxon>Actinomycetota</taxon>
        <taxon>Actinomycetes</taxon>
        <taxon>Micrococcales</taxon>
        <taxon>Cellulomonadaceae</taxon>
        <taxon>Cellulomonas</taxon>
    </lineage>
</organism>
<dbReference type="EMBL" id="QWKP01000131">
    <property type="protein sequence ID" value="RHA43916.1"/>
    <property type="molecule type" value="Genomic_DNA"/>
</dbReference>
<dbReference type="RefSeq" id="WP_118766159.1">
    <property type="nucleotide sequence ID" value="NZ_QWKP01000131.1"/>
</dbReference>
<keyword evidence="5" id="KW-0598">Phosphotransferase system</keyword>
<comment type="subcellular location">
    <subcellularLocation>
        <location evidence="2">Cytoplasm</location>
    </subcellularLocation>
</comment>
<feature type="domain" description="HPr" evidence="6">
    <location>
        <begin position="1"/>
        <end position="89"/>
    </location>
</feature>
<dbReference type="PRINTS" id="PR00107">
    <property type="entry name" value="PHOSPHOCPHPR"/>
</dbReference>
<dbReference type="InterPro" id="IPR035895">
    <property type="entry name" value="HPr-like_sf"/>
</dbReference>
<dbReference type="SUPFAM" id="SSF55594">
    <property type="entry name" value="HPr-like"/>
    <property type="match status" value="1"/>
</dbReference>
<comment type="caution">
    <text evidence="7">The sequence shown here is derived from an EMBL/GenBank/DDBJ whole genome shotgun (WGS) entry which is preliminary data.</text>
</comment>
<dbReference type="OrthoDB" id="9809047at2"/>
<name>A0A413RPI4_9CELL</name>
<reference evidence="7 8" key="1">
    <citation type="submission" date="2018-08" db="EMBL/GenBank/DDBJ databases">
        <title>Cellulomonas rhizosphaerae sp. nov., a novel actinomycete isolated from soil.</title>
        <authorList>
            <person name="Tian Y."/>
        </authorList>
    </citation>
    <scope>NUCLEOTIDE SEQUENCE [LARGE SCALE GENOMIC DNA]</scope>
    <source>
        <strain evidence="7 8">NEAU-TCZ24</strain>
    </source>
</reference>
<dbReference type="InterPro" id="IPR000032">
    <property type="entry name" value="HPr-like"/>
</dbReference>
<dbReference type="Pfam" id="PF00381">
    <property type="entry name" value="PTS-HPr"/>
    <property type="match status" value="1"/>
</dbReference>
<dbReference type="PROSITE" id="PS00369">
    <property type="entry name" value="PTS_HPR_HIS"/>
    <property type="match status" value="1"/>
</dbReference>